<accession>A0A2R6P8P4</accession>
<name>A0A2R6P8P4_9APHY</name>
<protein>
    <submittedName>
        <fullName evidence="1">Uncharacterized protein</fullName>
    </submittedName>
</protein>
<dbReference type="OrthoDB" id="6509636at2759"/>
<dbReference type="Proteomes" id="UP000186601">
    <property type="component" value="Unassembled WGS sequence"/>
</dbReference>
<organism evidence="1 2">
    <name type="scientific">Hermanssonia centrifuga</name>
    <dbReference type="NCBI Taxonomy" id="98765"/>
    <lineage>
        <taxon>Eukaryota</taxon>
        <taxon>Fungi</taxon>
        <taxon>Dikarya</taxon>
        <taxon>Basidiomycota</taxon>
        <taxon>Agaricomycotina</taxon>
        <taxon>Agaricomycetes</taxon>
        <taxon>Polyporales</taxon>
        <taxon>Meruliaceae</taxon>
        <taxon>Hermanssonia</taxon>
    </lineage>
</organism>
<evidence type="ECO:0000313" key="1">
    <source>
        <dbReference type="EMBL" id="PSR87013.1"/>
    </source>
</evidence>
<evidence type="ECO:0000313" key="2">
    <source>
        <dbReference type="Proteomes" id="UP000186601"/>
    </source>
</evidence>
<dbReference type="EMBL" id="MLYV02000520">
    <property type="protein sequence ID" value="PSR87013.1"/>
    <property type="molecule type" value="Genomic_DNA"/>
</dbReference>
<comment type="caution">
    <text evidence="1">The sequence shown here is derived from an EMBL/GenBank/DDBJ whole genome shotgun (WGS) entry which is preliminary data.</text>
</comment>
<sequence>MSNSYIYSDGPPFVPPPDNVTIPQFMFGTTHPARPMGDPKSPCIIDDESGKGLSLHEVILISARSLSYMKANAGV</sequence>
<dbReference type="AlphaFoldDB" id="A0A2R6P8P4"/>
<reference evidence="1 2" key="1">
    <citation type="submission" date="2018-02" db="EMBL/GenBank/DDBJ databases">
        <title>Genome sequence of the basidiomycete white-rot fungus Phlebia centrifuga.</title>
        <authorList>
            <person name="Granchi Z."/>
            <person name="Peng M."/>
            <person name="de Vries R.P."/>
            <person name="Hilden K."/>
            <person name="Makela M.R."/>
            <person name="Grigoriev I."/>
            <person name="Riley R."/>
        </authorList>
    </citation>
    <scope>NUCLEOTIDE SEQUENCE [LARGE SCALE GENOMIC DNA]</scope>
    <source>
        <strain evidence="1 2">FBCC195</strain>
    </source>
</reference>
<proteinExistence type="predicted"/>
<keyword evidence="2" id="KW-1185">Reference proteome</keyword>
<gene>
    <name evidence="1" type="ORF">PHLCEN_2v5271</name>
</gene>